<feature type="region of interest" description="Disordered" evidence="1">
    <location>
        <begin position="284"/>
        <end position="327"/>
    </location>
</feature>
<dbReference type="InterPro" id="IPR011029">
    <property type="entry name" value="DEATH-like_dom_sf"/>
</dbReference>
<dbReference type="EMBL" id="LR900813">
    <property type="protein sequence ID" value="CAD7246982.1"/>
    <property type="molecule type" value="Genomic_DNA"/>
</dbReference>
<protein>
    <submittedName>
        <fullName evidence="2">Uncharacterized protein</fullName>
    </submittedName>
</protein>
<sequence>MGGVQAVRLKNVPQDGDEAVVAGKKRLVQVRKQRLPLQLRCEVPKSVLAIMARISDEQQADVRSREMDYHVALIRLRNILKYHIEAFDVHRFLDNLTVKNAINMKDEEQIKKMKDHEEKIDAVFYILFKTDNMSAYNCVLKILKEIQRDDNWDAMKKCMTDGKMKKCLARSRLLPPDIPILPKEEDYIVVLLVKLVGNINPKTFQEFLKVLDEAQQDDLAGKLRDQYRIRKMAAPLQQVQAKFEDMKHERMLAQCTGFGKSRIPALQVLYLLYPKRKRAPLNIYSSSRGSGMGGGSSRKENTPASENMSKGKALEGEKPTPDSARLKAAKASRSAFIEKKIDIGNGQEVLLAVEWTHSSLVPRMRQRRRVGAT</sequence>
<dbReference type="EMBL" id="CAJPEV010001296">
    <property type="protein sequence ID" value="CAG0891896.1"/>
    <property type="molecule type" value="Genomic_DNA"/>
</dbReference>
<dbReference type="AlphaFoldDB" id="A0A7R9A5F3"/>
<keyword evidence="3" id="KW-1185">Reference proteome</keyword>
<proteinExistence type="predicted"/>
<reference evidence="2" key="1">
    <citation type="submission" date="2020-11" db="EMBL/GenBank/DDBJ databases">
        <authorList>
            <person name="Tran Van P."/>
        </authorList>
    </citation>
    <scope>NUCLEOTIDE SEQUENCE</scope>
</reference>
<organism evidence="2">
    <name type="scientific">Darwinula stevensoni</name>
    <dbReference type="NCBI Taxonomy" id="69355"/>
    <lineage>
        <taxon>Eukaryota</taxon>
        <taxon>Metazoa</taxon>
        <taxon>Ecdysozoa</taxon>
        <taxon>Arthropoda</taxon>
        <taxon>Crustacea</taxon>
        <taxon>Oligostraca</taxon>
        <taxon>Ostracoda</taxon>
        <taxon>Podocopa</taxon>
        <taxon>Podocopida</taxon>
        <taxon>Darwinulocopina</taxon>
        <taxon>Darwinuloidea</taxon>
        <taxon>Darwinulidae</taxon>
        <taxon>Darwinula</taxon>
    </lineage>
</organism>
<evidence type="ECO:0000313" key="2">
    <source>
        <dbReference type="EMBL" id="CAD7246982.1"/>
    </source>
</evidence>
<name>A0A7R9A5F3_9CRUS</name>
<evidence type="ECO:0000256" key="1">
    <source>
        <dbReference type="SAM" id="MobiDB-lite"/>
    </source>
</evidence>
<dbReference type="Proteomes" id="UP000677054">
    <property type="component" value="Unassembled WGS sequence"/>
</dbReference>
<gene>
    <name evidence="2" type="ORF">DSTB1V02_LOCUS6824</name>
</gene>
<accession>A0A7R9A5F3</accession>
<dbReference type="Gene3D" id="1.10.533.10">
    <property type="entry name" value="Death Domain, Fas"/>
    <property type="match status" value="1"/>
</dbReference>
<evidence type="ECO:0000313" key="3">
    <source>
        <dbReference type="Proteomes" id="UP000677054"/>
    </source>
</evidence>